<dbReference type="InterPro" id="IPR036063">
    <property type="entry name" value="Smr_dom_sf"/>
</dbReference>
<dbReference type="Pfam" id="PF01713">
    <property type="entry name" value="Smr"/>
    <property type="match status" value="1"/>
</dbReference>
<evidence type="ECO:0000259" key="1">
    <source>
        <dbReference type="PROSITE" id="PS50828"/>
    </source>
</evidence>
<comment type="caution">
    <text evidence="2">The sequence shown here is derived from an EMBL/GenBank/DDBJ whole genome shotgun (WGS) entry which is preliminary data.</text>
</comment>
<evidence type="ECO:0000313" key="3">
    <source>
        <dbReference type="Proteomes" id="UP000028531"/>
    </source>
</evidence>
<organism evidence="2 3">
    <name type="scientific">Nonlabens ulvanivorans</name>
    <name type="common">Persicivirga ulvanivorans</name>
    <dbReference type="NCBI Taxonomy" id="906888"/>
    <lineage>
        <taxon>Bacteria</taxon>
        <taxon>Pseudomonadati</taxon>
        <taxon>Bacteroidota</taxon>
        <taxon>Flavobacteriia</taxon>
        <taxon>Flavobacteriales</taxon>
        <taxon>Flavobacteriaceae</taxon>
        <taxon>Nonlabens</taxon>
    </lineage>
</organism>
<name>A0A084JY35_NONUL</name>
<dbReference type="InterPro" id="IPR002625">
    <property type="entry name" value="Smr_dom"/>
</dbReference>
<dbReference type="Gene3D" id="3.30.1370.110">
    <property type="match status" value="1"/>
</dbReference>
<dbReference type="EMBL" id="JPJI01000026">
    <property type="protein sequence ID" value="KEZ93869.1"/>
    <property type="molecule type" value="Genomic_DNA"/>
</dbReference>
<protein>
    <submittedName>
        <fullName evidence="2">DNA mismatch repair protein MutS</fullName>
    </submittedName>
</protein>
<gene>
    <name evidence="2" type="ORF">IL45_06640</name>
</gene>
<reference evidence="2 3" key="1">
    <citation type="submission" date="2014-07" db="EMBL/GenBank/DDBJ databases">
        <title>Draft genome sequence of Nonlabens ulvanivorans, an ulvan degrading bacterium.</title>
        <authorList>
            <person name="Kopel M."/>
            <person name="Helbert W."/>
            <person name="Henrissat B."/>
            <person name="Doniger T."/>
            <person name="Banin E."/>
        </authorList>
    </citation>
    <scope>NUCLEOTIDE SEQUENCE [LARGE SCALE GENOMIC DNA]</scope>
    <source>
        <strain evidence="2 3">PLR</strain>
    </source>
</reference>
<dbReference type="Proteomes" id="UP000028531">
    <property type="component" value="Unassembled WGS sequence"/>
</dbReference>
<dbReference type="AlphaFoldDB" id="A0A084JY35"/>
<dbReference type="PROSITE" id="PS50828">
    <property type="entry name" value="SMR"/>
    <property type="match status" value="1"/>
</dbReference>
<proteinExistence type="predicted"/>
<accession>A0A084JY35</accession>
<sequence>MIILMKMSKFQVGDRVLVLDDEFGGVVASAKAEQITIITDDDIEIEYNESELILDQRFKVDRVVVKEEVPIQKGKKRQVSRKKSKEIPAIEVDLHIHQLVKSERGMDAYDKLNTQMDTARYKLEWARKERIPKLVFIHGIGEGVLKKELEFLFDRYSDITYYDADFQKYGRGATEVYIYQNPK</sequence>
<evidence type="ECO:0000313" key="2">
    <source>
        <dbReference type="EMBL" id="KEZ93869.1"/>
    </source>
</evidence>
<feature type="domain" description="Smr" evidence="1">
    <location>
        <begin position="116"/>
        <end position="179"/>
    </location>
</feature>